<evidence type="ECO:0000313" key="5">
    <source>
        <dbReference type="EMBL" id="KAG0581860.1"/>
    </source>
</evidence>
<dbReference type="Pfam" id="PF04685">
    <property type="entry name" value="DUF608"/>
    <property type="match status" value="1"/>
</dbReference>
<dbReference type="InterPro" id="IPR052566">
    <property type="entry name" value="Non-lysos_glucosylceramidase"/>
</dbReference>
<dbReference type="EMBL" id="CM026423">
    <property type="protein sequence ID" value="KAG0581860.1"/>
    <property type="molecule type" value="Genomic_DNA"/>
</dbReference>
<feature type="compositionally biased region" description="Polar residues" evidence="1">
    <location>
        <begin position="504"/>
        <end position="513"/>
    </location>
</feature>
<accession>A0A8T0IDQ5</accession>
<keyword evidence="2" id="KW-0472">Membrane</keyword>
<keyword evidence="2" id="KW-0812">Transmembrane</keyword>
<name>A0A8T0IDQ5_CERPU</name>
<dbReference type="GO" id="GO:0008422">
    <property type="term" value="F:beta-glucosidase activity"/>
    <property type="evidence" value="ECO:0007669"/>
    <property type="project" value="TreeGrafter"/>
</dbReference>
<dbReference type="GO" id="GO:0005975">
    <property type="term" value="P:carbohydrate metabolic process"/>
    <property type="evidence" value="ECO:0007669"/>
    <property type="project" value="InterPro"/>
</dbReference>
<dbReference type="PANTHER" id="PTHR12654:SF0">
    <property type="entry name" value="NON-LYSOSOMAL GLUCOSYLCERAMIDASE"/>
    <property type="match status" value="1"/>
</dbReference>
<evidence type="ECO:0000259" key="3">
    <source>
        <dbReference type="Pfam" id="PF04685"/>
    </source>
</evidence>
<feature type="transmembrane region" description="Helical" evidence="2">
    <location>
        <begin position="1105"/>
        <end position="1123"/>
    </location>
</feature>
<dbReference type="InterPro" id="IPR006775">
    <property type="entry name" value="GH116_catalytic"/>
</dbReference>
<reference evidence="5" key="1">
    <citation type="submission" date="2020-06" db="EMBL/GenBank/DDBJ databases">
        <title>WGS assembly of Ceratodon purpureus strain R40.</title>
        <authorList>
            <person name="Carey S.B."/>
            <person name="Jenkins J."/>
            <person name="Shu S."/>
            <person name="Lovell J.T."/>
            <person name="Sreedasyam A."/>
            <person name="Maumus F."/>
            <person name="Tiley G.P."/>
            <person name="Fernandez-Pozo N."/>
            <person name="Barry K."/>
            <person name="Chen C."/>
            <person name="Wang M."/>
            <person name="Lipzen A."/>
            <person name="Daum C."/>
            <person name="Saski C.A."/>
            <person name="Payton A.C."/>
            <person name="Mcbreen J.C."/>
            <person name="Conrad R.E."/>
            <person name="Kollar L.M."/>
            <person name="Olsson S."/>
            <person name="Huttunen S."/>
            <person name="Landis J.B."/>
            <person name="Wickett N.J."/>
            <person name="Johnson M.G."/>
            <person name="Rensing S.A."/>
            <person name="Grimwood J."/>
            <person name="Schmutz J."/>
            <person name="Mcdaniel S.F."/>
        </authorList>
    </citation>
    <scope>NUCLEOTIDE SEQUENCE</scope>
    <source>
        <strain evidence="5">R40</strain>
    </source>
</reference>
<dbReference type="PANTHER" id="PTHR12654">
    <property type="entry name" value="BILE ACID BETA-GLUCOSIDASE-RELATED"/>
    <property type="match status" value="1"/>
</dbReference>
<feature type="region of interest" description="Disordered" evidence="1">
    <location>
        <begin position="558"/>
        <end position="578"/>
    </location>
</feature>
<evidence type="ECO:0000313" key="6">
    <source>
        <dbReference type="Proteomes" id="UP000822688"/>
    </source>
</evidence>
<evidence type="ECO:0000256" key="1">
    <source>
        <dbReference type="SAM" id="MobiDB-lite"/>
    </source>
</evidence>
<evidence type="ECO:0008006" key="7">
    <source>
        <dbReference type="Google" id="ProtNLM"/>
    </source>
</evidence>
<feature type="domain" description="Glycosyl-hydrolase family 116 catalytic region" evidence="3">
    <location>
        <begin position="691"/>
        <end position="1050"/>
    </location>
</feature>
<keyword evidence="2" id="KW-1133">Transmembrane helix</keyword>
<keyword evidence="6" id="KW-1185">Reference proteome</keyword>
<dbReference type="Pfam" id="PF12215">
    <property type="entry name" value="Glyco_hydr_116N"/>
    <property type="match status" value="1"/>
</dbReference>
<sequence>MSSPGGIPGGSPRAIPGGISSPRAIRSNTFHGRRPSWPLAEYVHKPTLAMLDHDPGAPSEQAWRRKLNSHADFLTEFRVTFMEAVRMISLGMRMWFYVKSERSQGRAPPIDPFYRETRPSACHGVPCGGMGGGSIGRGFRGEFRRWQLIPGVCEEAPVLANQFSVFVARDKGNGSTKKDASVLYPGRPQELSETKDETSVSSWDWNLNGKNSTYHALFPRAWTIYEGEPDTDLKISCRQISPFIPHNYVESSFPACVFSYVVMNTGKEDADVTLLFTWANSIGGSSETTGGHFNEPFMEEGGVCGVRLHHKTAAKGGRPVTFAIAAKETRGVTLSTCPCFSLGGKEVQVTAKDIWAELKDKGSFDKGNWSSKPSTPTRHGSAIGAALAARVVVPPGEKRDVVFSLAWDSPEVKFLKGKSYHRRYTSFYGSAGDASSKLAHDALRDYRKWEVAIEDWQQPVLKDEKLPEWYRVTLFNELYYLVAGGTVWTDGGPALQGPSELSALNSAQNSIPGSPSMEESSRKSNSEVPPLGLLKVGEGLSANLAPAGTDLLPVRENDQEYEVSGSNAEGGHGSDAAGLNGDNPALLAEYNPFLQGLEDEEVKVISELEHVAGFPAIESLLSFRDKAEIELAASMAAERVQSGETVASVTQTETLEHLILKQMQTSMHHGSSQAGIATGPSLLLEGEENVGQFLYLEGIEYIMWNTYDVHFYASFALLALFPKLELAIQRDVAAATLSQNPEKVKYMADGNMGIRKVFGSVPHDLGQHDPWHEVNAYNIHDTSHWKDLNPKFVLQVYRDVVATGDLRFAKAVWPAVYAAMAYCDQFDRDRDGLIENDGFPDQTYDTWSVHGVSAYCGGLWIAALQAAAAMADLVEDGDAATYFRGKFNQARDVYERKLWNGSYFSYDSGTSSNSNSIQADQMAGQWYTWASGLPPLFDDYKARSALQKVFDFNVMKVKGGKWGAANGMHPSGKVDETCMQSREIWTGVTYAAAAAMIHEGMNDQAFTAAEGVFLAGWSDLGYWFQTPEAWTTDGYFRSLAYMRPLAIWAMQWALYPPKSIAEAPRVPSMDRGSALVTHDRFSSLAHALRSTSLPQLRKTHDSASYFLYIILLGGGVLSAILWLKFGPYKSNFQ</sequence>
<feature type="compositionally biased region" description="Low complexity" evidence="1">
    <location>
        <begin position="1"/>
        <end position="22"/>
    </location>
</feature>
<gene>
    <name evidence="5" type="ORF">KC19_3G014800</name>
</gene>
<dbReference type="SUPFAM" id="SSF48208">
    <property type="entry name" value="Six-hairpin glycosidases"/>
    <property type="match status" value="1"/>
</dbReference>
<dbReference type="InterPro" id="IPR012341">
    <property type="entry name" value="6hp_glycosidase-like_sf"/>
</dbReference>
<dbReference type="AlphaFoldDB" id="A0A8T0IDQ5"/>
<feature type="region of interest" description="Disordered" evidence="1">
    <location>
        <begin position="504"/>
        <end position="529"/>
    </location>
</feature>
<dbReference type="Gene3D" id="1.50.10.10">
    <property type="match status" value="1"/>
</dbReference>
<evidence type="ECO:0000256" key="2">
    <source>
        <dbReference type="SAM" id="Phobius"/>
    </source>
</evidence>
<dbReference type="InterPro" id="IPR008928">
    <property type="entry name" value="6-hairpin_glycosidase_sf"/>
</dbReference>
<feature type="region of interest" description="Disordered" evidence="1">
    <location>
        <begin position="1"/>
        <end position="32"/>
    </location>
</feature>
<evidence type="ECO:0000259" key="4">
    <source>
        <dbReference type="Pfam" id="PF12215"/>
    </source>
</evidence>
<protein>
    <recommendedName>
        <fullName evidence="7">NLGase</fullName>
    </recommendedName>
</protein>
<feature type="domain" description="Glycosyl-hydrolase family 116 N-terminal" evidence="4">
    <location>
        <begin position="124"/>
        <end position="449"/>
    </location>
</feature>
<proteinExistence type="predicted"/>
<dbReference type="FunFam" id="1.50.10.10:FF:000006">
    <property type="entry name" value="Non-lysosomal glucosylceramidase"/>
    <property type="match status" value="1"/>
</dbReference>
<dbReference type="InterPro" id="IPR024462">
    <property type="entry name" value="GH116_N"/>
</dbReference>
<comment type="caution">
    <text evidence="5">The sequence shown here is derived from an EMBL/GenBank/DDBJ whole genome shotgun (WGS) entry which is preliminary data.</text>
</comment>
<organism evidence="5 6">
    <name type="scientific">Ceratodon purpureus</name>
    <name type="common">Fire moss</name>
    <name type="synonym">Dicranum purpureum</name>
    <dbReference type="NCBI Taxonomy" id="3225"/>
    <lineage>
        <taxon>Eukaryota</taxon>
        <taxon>Viridiplantae</taxon>
        <taxon>Streptophyta</taxon>
        <taxon>Embryophyta</taxon>
        <taxon>Bryophyta</taxon>
        <taxon>Bryophytina</taxon>
        <taxon>Bryopsida</taxon>
        <taxon>Dicranidae</taxon>
        <taxon>Pseudoditrichales</taxon>
        <taxon>Ditrichaceae</taxon>
        <taxon>Ceratodon</taxon>
    </lineage>
</organism>
<dbReference type="Proteomes" id="UP000822688">
    <property type="component" value="Chromosome 3"/>
</dbReference>